<dbReference type="SUPFAM" id="SSF55729">
    <property type="entry name" value="Acyl-CoA N-acyltransferases (Nat)"/>
    <property type="match status" value="1"/>
</dbReference>
<evidence type="ECO:0000259" key="4">
    <source>
        <dbReference type="PROSITE" id="PS51186"/>
    </source>
</evidence>
<dbReference type="OrthoDB" id="41532at2759"/>
<proteinExistence type="predicted"/>
<reference evidence="5 6" key="1">
    <citation type="submission" date="2016-09" db="EMBL/GenBank/DDBJ databases">
        <title>Extensive genetic diversity and differential bi-allelic expression allows diatom success in the polar Southern Ocean.</title>
        <authorList>
            <consortium name="DOE Joint Genome Institute"/>
            <person name="Mock T."/>
            <person name="Otillar R.P."/>
            <person name="Strauss J."/>
            <person name="Dupont C."/>
            <person name="Frickenhaus S."/>
            <person name="Maumus F."/>
            <person name="Mcmullan M."/>
            <person name="Sanges R."/>
            <person name="Schmutz J."/>
            <person name="Toseland A."/>
            <person name="Valas R."/>
            <person name="Veluchamy A."/>
            <person name="Ward B.J."/>
            <person name="Allen A."/>
            <person name="Barry K."/>
            <person name="Falciatore A."/>
            <person name="Ferrante M."/>
            <person name="Fortunato A.E."/>
            <person name="Gloeckner G."/>
            <person name="Gruber A."/>
            <person name="Hipkin R."/>
            <person name="Janech M."/>
            <person name="Kroth P."/>
            <person name="Leese F."/>
            <person name="Lindquist E."/>
            <person name="Lyon B.R."/>
            <person name="Martin J."/>
            <person name="Mayer C."/>
            <person name="Parker M."/>
            <person name="Quesneville H."/>
            <person name="Raymond J."/>
            <person name="Uhlig C."/>
            <person name="Valentin K.U."/>
            <person name="Worden A.Z."/>
            <person name="Armbrust E.V."/>
            <person name="Bowler C."/>
            <person name="Green B."/>
            <person name="Moulton V."/>
            <person name="Van Oosterhout C."/>
            <person name="Grigoriev I."/>
        </authorList>
    </citation>
    <scope>NUCLEOTIDE SEQUENCE [LARGE SCALE GENOMIC DNA]</scope>
    <source>
        <strain evidence="5 6">CCMP1102</strain>
    </source>
</reference>
<evidence type="ECO:0000313" key="5">
    <source>
        <dbReference type="EMBL" id="OEU21006.1"/>
    </source>
</evidence>
<dbReference type="GO" id="GO:0016747">
    <property type="term" value="F:acyltransferase activity, transferring groups other than amino-acyl groups"/>
    <property type="evidence" value="ECO:0007669"/>
    <property type="project" value="InterPro"/>
</dbReference>
<accession>A0A1E7FS85</accession>
<dbReference type="InterPro" id="IPR000182">
    <property type="entry name" value="GNAT_dom"/>
</dbReference>
<name>A0A1E7FS85_9STRA</name>
<evidence type="ECO:0000256" key="1">
    <source>
        <dbReference type="ARBA" id="ARBA00022679"/>
    </source>
</evidence>
<protein>
    <recommendedName>
        <fullName evidence="4">N-acetyltransferase domain-containing protein</fullName>
    </recommendedName>
</protein>
<dbReference type="KEGG" id="fcy:FRACYDRAFT_259769"/>
<feature type="domain" description="N-acetyltransferase" evidence="4">
    <location>
        <begin position="173"/>
        <end position="330"/>
    </location>
</feature>
<sequence length="331" mass="35470">MTVLYLVLTVLIVVASSTTDAFVAPISSSSFPSLLSAESSSSSSSSAGATSTAIAAATTDSSLDNIGYTVQVVDGGEDDARVVDVASYRNGIVSPQMMVDRAQKKRDGMDNNKAALDGLKIGLLYVGPVVAVGTYFSSSGSDTLIVDAIKNYGIFGGGLGAILGGNSYMGRSVHVPDVPEATNRIVVDLSEGLLRKQDMGFIATISNNDDNLQDQRFFAPSNGVIATVDAQLRNSPDSPKGVRTIDDYPSHLHIKNMDVHYKKRRQGVGFALLESIAEHAKTKTDAKLLTLEVEAINQNAVQLYRKFGFETRDKNPNKRSNNVFMAKELYM</sequence>
<dbReference type="InParanoid" id="A0A1E7FS85"/>
<dbReference type="Pfam" id="PF00583">
    <property type="entry name" value="Acetyltransf_1"/>
    <property type="match status" value="1"/>
</dbReference>
<feature type="chain" id="PRO_5009193530" description="N-acetyltransferase domain-containing protein" evidence="3">
    <location>
        <begin position="18"/>
        <end position="331"/>
    </location>
</feature>
<dbReference type="InterPro" id="IPR016181">
    <property type="entry name" value="Acyl_CoA_acyltransferase"/>
</dbReference>
<dbReference type="AlphaFoldDB" id="A0A1E7FS85"/>
<evidence type="ECO:0000256" key="3">
    <source>
        <dbReference type="SAM" id="SignalP"/>
    </source>
</evidence>
<keyword evidence="6" id="KW-1185">Reference proteome</keyword>
<dbReference type="Gene3D" id="3.40.630.30">
    <property type="match status" value="1"/>
</dbReference>
<keyword evidence="3" id="KW-0732">Signal</keyword>
<dbReference type="CDD" id="cd04301">
    <property type="entry name" value="NAT_SF"/>
    <property type="match status" value="1"/>
</dbReference>
<dbReference type="PANTHER" id="PTHR43420">
    <property type="entry name" value="ACETYLTRANSFERASE"/>
    <property type="match status" value="1"/>
</dbReference>
<dbReference type="InterPro" id="IPR050680">
    <property type="entry name" value="YpeA/RimI_acetyltransf"/>
</dbReference>
<organism evidence="5 6">
    <name type="scientific">Fragilariopsis cylindrus CCMP1102</name>
    <dbReference type="NCBI Taxonomy" id="635003"/>
    <lineage>
        <taxon>Eukaryota</taxon>
        <taxon>Sar</taxon>
        <taxon>Stramenopiles</taxon>
        <taxon>Ochrophyta</taxon>
        <taxon>Bacillariophyta</taxon>
        <taxon>Bacillariophyceae</taxon>
        <taxon>Bacillariophycidae</taxon>
        <taxon>Bacillariales</taxon>
        <taxon>Bacillariaceae</taxon>
        <taxon>Fragilariopsis</taxon>
    </lineage>
</organism>
<keyword evidence="2" id="KW-0012">Acyltransferase</keyword>
<keyword evidence="1" id="KW-0808">Transferase</keyword>
<evidence type="ECO:0000313" key="6">
    <source>
        <dbReference type="Proteomes" id="UP000095751"/>
    </source>
</evidence>
<evidence type="ECO:0000256" key="2">
    <source>
        <dbReference type="ARBA" id="ARBA00023315"/>
    </source>
</evidence>
<dbReference type="PROSITE" id="PS51186">
    <property type="entry name" value="GNAT"/>
    <property type="match status" value="1"/>
</dbReference>
<feature type="signal peptide" evidence="3">
    <location>
        <begin position="1"/>
        <end position="17"/>
    </location>
</feature>
<dbReference type="EMBL" id="KV784354">
    <property type="protein sequence ID" value="OEU21006.1"/>
    <property type="molecule type" value="Genomic_DNA"/>
</dbReference>
<gene>
    <name evidence="5" type="ORF">FRACYDRAFT_259769</name>
</gene>
<dbReference type="Proteomes" id="UP000095751">
    <property type="component" value="Unassembled WGS sequence"/>
</dbReference>